<keyword evidence="3" id="KW-1185">Reference proteome</keyword>
<reference evidence="2 3" key="1">
    <citation type="submission" date="2015-07" db="EMBL/GenBank/DDBJ databases">
        <title>The genome of Eufriesea mexicana.</title>
        <authorList>
            <person name="Pan H."/>
            <person name="Kapheim K."/>
        </authorList>
    </citation>
    <scope>NUCLEOTIDE SEQUENCE [LARGE SCALE GENOMIC DNA]</scope>
    <source>
        <strain evidence="2">0111107269</strain>
        <tissue evidence="2">Whole body</tissue>
    </source>
</reference>
<dbReference type="PANTHER" id="PTHR21106:SF2">
    <property type="entry name" value="NADH DEHYDROGENASE [UBIQUINONE] 1 BETA SUBCOMPLEX SUBUNIT 6"/>
    <property type="match status" value="1"/>
</dbReference>
<evidence type="ECO:0000313" key="3">
    <source>
        <dbReference type="Proteomes" id="UP000250275"/>
    </source>
</evidence>
<gene>
    <name evidence="2" type="ORF">WN48_07685</name>
</gene>
<dbReference type="InterPro" id="IPR019174">
    <property type="entry name" value="NADH_DH_b-subcmplx_su6"/>
</dbReference>
<dbReference type="GO" id="GO:0006120">
    <property type="term" value="P:mitochondrial electron transport, NADH to ubiquinone"/>
    <property type="evidence" value="ECO:0007669"/>
    <property type="project" value="InterPro"/>
</dbReference>
<dbReference type="Pfam" id="PF09782">
    <property type="entry name" value="NDUF_B6"/>
    <property type="match status" value="1"/>
</dbReference>
<organism evidence="2 3">
    <name type="scientific">Eufriesea mexicana</name>
    <dbReference type="NCBI Taxonomy" id="516756"/>
    <lineage>
        <taxon>Eukaryota</taxon>
        <taxon>Metazoa</taxon>
        <taxon>Ecdysozoa</taxon>
        <taxon>Arthropoda</taxon>
        <taxon>Hexapoda</taxon>
        <taxon>Insecta</taxon>
        <taxon>Pterygota</taxon>
        <taxon>Neoptera</taxon>
        <taxon>Endopterygota</taxon>
        <taxon>Hymenoptera</taxon>
        <taxon>Apocrita</taxon>
        <taxon>Aculeata</taxon>
        <taxon>Apoidea</taxon>
        <taxon>Anthophila</taxon>
        <taxon>Apidae</taxon>
        <taxon>Eufriesea</taxon>
    </lineage>
</organism>
<proteinExistence type="predicted"/>
<dbReference type="AlphaFoldDB" id="A0A310SIL7"/>
<evidence type="ECO:0000256" key="1">
    <source>
        <dbReference type="SAM" id="Phobius"/>
    </source>
</evidence>
<accession>A0A310SIL7</accession>
<keyword evidence="1" id="KW-1133">Transmembrane helix</keyword>
<keyword evidence="1" id="KW-0472">Membrane</keyword>
<name>A0A310SIL7_9HYME</name>
<dbReference type="Proteomes" id="UP000250275">
    <property type="component" value="Unassembled WGS sequence"/>
</dbReference>
<dbReference type="PANTHER" id="PTHR21106">
    <property type="entry name" value="NADH DEHYDROGENASE [UBIQUINONE] 1 BETA SUBCOMPLEX SUBUNIT 6"/>
    <property type="match status" value="1"/>
</dbReference>
<evidence type="ECO:0000313" key="2">
    <source>
        <dbReference type="EMBL" id="OAD62618.1"/>
    </source>
</evidence>
<dbReference type="OrthoDB" id="5824032at2759"/>
<dbReference type="GO" id="GO:0005739">
    <property type="term" value="C:mitochondrion"/>
    <property type="evidence" value="ECO:0007669"/>
    <property type="project" value="GOC"/>
</dbReference>
<keyword evidence="1" id="KW-0812">Transmembrane</keyword>
<sequence>MASSETGGVKAMSIYGRVVRERERLIGMTVEERAWRAKFVKSQILSPEEPIIPKNYYKYFNNPIRRFFMAPVLKFEGLLTPFMGSKCAYVTRNTIVGVCAIISVLHIAYYYYRYNTATWVRKACWIPIRVPFFERPGCTNNNGLVRPKQFATLGFENSVL</sequence>
<dbReference type="EMBL" id="KQ759841">
    <property type="protein sequence ID" value="OAD62618.1"/>
    <property type="molecule type" value="Genomic_DNA"/>
</dbReference>
<protein>
    <submittedName>
        <fullName evidence="2">Uncharacterized protein</fullName>
    </submittedName>
</protein>
<feature type="transmembrane region" description="Helical" evidence="1">
    <location>
        <begin position="95"/>
        <end position="112"/>
    </location>
</feature>